<evidence type="ECO:0000256" key="2">
    <source>
        <dbReference type="SAM" id="Phobius"/>
    </source>
</evidence>
<sequence length="89" mass="9927">MKFWLIFILIFFAVRYLLPIVLRLALGSFVRKQMRNSGFVVPPQGPAAGSGPATRPGEVRVDYVPPTPPERDKASGFKGGEYVDFEEVK</sequence>
<keyword evidence="4" id="KW-1185">Reference proteome</keyword>
<accession>A0A9X2AJ75</accession>
<reference evidence="3" key="1">
    <citation type="submission" date="2022-03" db="EMBL/GenBank/DDBJ databases">
        <title>Bacterial whole genome sequence for Hymenobacter sp. DH14.</title>
        <authorList>
            <person name="Le V."/>
        </authorList>
    </citation>
    <scope>NUCLEOTIDE SEQUENCE</scope>
    <source>
        <strain evidence="3">DH14</strain>
    </source>
</reference>
<keyword evidence="2" id="KW-0812">Transmembrane</keyword>
<gene>
    <name evidence="3" type="ORF">MON38_13580</name>
</gene>
<dbReference type="RefSeq" id="WP_241936712.1">
    <property type="nucleotide sequence ID" value="NZ_JALBGC010000003.1"/>
</dbReference>
<keyword evidence="2" id="KW-0472">Membrane</keyword>
<evidence type="ECO:0000256" key="1">
    <source>
        <dbReference type="SAM" id="MobiDB-lite"/>
    </source>
</evidence>
<keyword evidence="2" id="KW-1133">Transmembrane helix</keyword>
<feature type="region of interest" description="Disordered" evidence="1">
    <location>
        <begin position="41"/>
        <end position="77"/>
    </location>
</feature>
<protein>
    <submittedName>
        <fullName evidence="3">DUF4834 family protein</fullName>
    </submittedName>
</protein>
<dbReference type="Proteomes" id="UP001139193">
    <property type="component" value="Unassembled WGS sequence"/>
</dbReference>
<organism evidence="3 4">
    <name type="scientific">Hymenobacter cyanobacteriorum</name>
    <dbReference type="NCBI Taxonomy" id="2926463"/>
    <lineage>
        <taxon>Bacteria</taxon>
        <taxon>Pseudomonadati</taxon>
        <taxon>Bacteroidota</taxon>
        <taxon>Cytophagia</taxon>
        <taxon>Cytophagales</taxon>
        <taxon>Hymenobacteraceae</taxon>
        <taxon>Hymenobacter</taxon>
    </lineage>
</organism>
<evidence type="ECO:0000313" key="3">
    <source>
        <dbReference type="EMBL" id="MCI1188454.1"/>
    </source>
</evidence>
<proteinExistence type="predicted"/>
<evidence type="ECO:0000313" key="4">
    <source>
        <dbReference type="Proteomes" id="UP001139193"/>
    </source>
</evidence>
<comment type="caution">
    <text evidence="3">The sequence shown here is derived from an EMBL/GenBank/DDBJ whole genome shotgun (WGS) entry which is preliminary data.</text>
</comment>
<dbReference type="EMBL" id="JALBGC010000003">
    <property type="protein sequence ID" value="MCI1188454.1"/>
    <property type="molecule type" value="Genomic_DNA"/>
</dbReference>
<dbReference type="AlphaFoldDB" id="A0A9X2AJ75"/>
<name>A0A9X2AJ75_9BACT</name>
<feature type="transmembrane region" description="Helical" evidence="2">
    <location>
        <begin position="6"/>
        <end position="26"/>
    </location>
</feature>